<dbReference type="GO" id="GO:0005975">
    <property type="term" value="P:carbohydrate metabolic process"/>
    <property type="evidence" value="ECO:0007669"/>
    <property type="project" value="InterPro"/>
</dbReference>
<dbReference type="InterPro" id="IPR002509">
    <property type="entry name" value="NODB_dom"/>
</dbReference>
<evidence type="ECO:0000256" key="3">
    <source>
        <dbReference type="SAM" id="MobiDB-lite"/>
    </source>
</evidence>
<gene>
    <name evidence="6" type="ORF">A0O21_03955</name>
</gene>
<keyword evidence="4" id="KW-1133">Transmembrane helix</keyword>
<evidence type="ECO:0000259" key="5">
    <source>
        <dbReference type="PROSITE" id="PS51677"/>
    </source>
</evidence>
<reference evidence="6 7" key="1">
    <citation type="journal article" date="2016" name="Int. J. Syst. Evol. Microbiol.">
        <title>Streptococcuspantholopis sp. nov., isolated from faeces of the Tibetan antelope (Pantholops hodgsonii).</title>
        <authorList>
            <person name="Bai X."/>
            <person name="Xiong Y."/>
            <person name="Lu S."/>
            <person name="Jin D."/>
            <person name="Lai X."/>
            <person name="Yang J."/>
            <person name="Niu L."/>
            <person name="Hu S."/>
            <person name="Meng X."/>
            <person name="Pu J."/>
            <person name="Ye C."/>
            <person name="Xu J."/>
        </authorList>
    </citation>
    <scope>NUCLEOTIDE SEQUENCE [LARGE SCALE GENOMIC DNA]</scope>
    <source>
        <strain evidence="6 7">TA 26</strain>
    </source>
</reference>
<organism evidence="6 7">
    <name type="scientific">Streptococcus pantholopis</name>
    <dbReference type="NCBI Taxonomy" id="1811193"/>
    <lineage>
        <taxon>Bacteria</taxon>
        <taxon>Bacillati</taxon>
        <taxon>Bacillota</taxon>
        <taxon>Bacilli</taxon>
        <taxon>Lactobacillales</taxon>
        <taxon>Streptococcaceae</taxon>
        <taxon>Streptococcus</taxon>
    </lineage>
</organism>
<dbReference type="Pfam" id="PF01522">
    <property type="entry name" value="Polysacc_deac_1"/>
    <property type="match status" value="1"/>
</dbReference>
<dbReference type="Proteomes" id="UP000077317">
    <property type="component" value="Chromosome"/>
</dbReference>
<dbReference type="PANTHER" id="PTHR34216:SF3">
    <property type="entry name" value="POLY-BETA-1,6-N-ACETYL-D-GLUCOSAMINE N-DEACETYLASE"/>
    <property type="match status" value="1"/>
</dbReference>
<dbReference type="KEGG" id="spat:A0O21_03955"/>
<reference evidence="7" key="2">
    <citation type="submission" date="2016-03" db="EMBL/GenBank/DDBJ databases">
        <title>Streptococcus antelopensis sp. nov., isolated from the feces of the Tibetan antelope (Pantholops hodgsonii) in Hoh Xil National Nature Reserve, Qinghai, China.</title>
        <authorList>
            <person name="Bai X."/>
        </authorList>
    </citation>
    <scope>NUCLEOTIDE SEQUENCE [LARGE SCALE GENOMIC DNA]</scope>
    <source>
        <strain evidence="7">TA 26</strain>
    </source>
</reference>
<dbReference type="AlphaFoldDB" id="A0A172Q712"/>
<dbReference type="PROSITE" id="PS51677">
    <property type="entry name" value="NODB"/>
    <property type="match status" value="1"/>
</dbReference>
<dbReference type="OrthoDB" id="9778320at2"/>
<evidence type="ECO:0000256" key="2">
    <source>
        <dbReference type="ARBA" id="ARBA00022729"/>
    </source>
</evidence>
<evidence type="ECO:0000256" key="1">
    <source>
        <dbReference type="ARBA" id="ARBA00004613"/>
    </source>
</evidence>
<proteinExistence type="predicted"/>
<sequence>MSKEFHMEKKKIWFVLNIILISLCCFAFAMLIFTLKTQKFSNQPKDSSASSSYTVSENTTEQKADKEKSTANWVPQAEKIALPILMYHAVHVMDASEAANANLIVDPEVFEEHIKQLSEKGYYFLSPEEVHKALTENSLPNNNKKIVWLTFDDGNADFYTVAYPILKKYQARATNNVITDYVAKEYPASLTVEQMLEMKENGMSFQSHTVSHPNLADSSPEKQSSELTEAKTYLDQALSQDTIAIAYPSGKYSQLTLDKAAHSYKLGITTNEGLASSDDGLLSLKRIRILPSTTAENLLKRIEPV</sequence>
<dbReference type="CDD" id="cd10918">
    <property type="entry name" value="CE4_NodB_like_5s_6s"/>
    <property type="match status" value="1"/>
</dbReference>
<feature type="compositionally biased region" description="Polar residues" evidence="3">
    <location>
        <begin position="41"/>
        <end position="59"/>
    </location>
</feature>
<protein>
    <submittedName>
        <fullName evidence="6">Deacetylase</fullName>
    </submittedName>
</protein>
<evidence type="ECO:0000256" key="4">
    <source>
        <dbReference type="SAM" id="Phobius"/>
    </source>
</evidence>
<name>A0A172Q712_9STRE</name>
<feature type="domain" description="NodB homology" evidence="5">
    <location>
        <begin position="145"/>
        <end position="305"/>
    </location>
</feature>
<dbReference type="SUPFAM" id="SSF88713">
    <property type="entry name" value="Glycoside hydrolase/deacetylase"/>
    <property type="match status" value="1"/>
</dbReference>
<feature type="compositionally biased region" description="Basic and acidic residues" evidence="3">
    <location>
        <begin position="60"/>
        <end position="69"/>
    </location>
</feature>
<dbReference type="STRING" id="1811193.A0O21_03955"/>
<dbReference type="GO" id="GO:0016810">
    <property type="term" value="F:hydrolase activity, acting on carbon-nitrogen (but not peptide) bonds"/>
    <property type="evidence" value="ECO:0007669"/>
    <property type="project" value="InterPro"/>
</dbReference>
<evidence type="ECO:0000313" key="6">
    <source>
        <dbReference type="EMBL" id="AND79240.1"/>
    </source>
</evidence>
<feature type="transmembrane region" description="Helical" evidence="4">
    <location>
        <begin position="12"/>
        <end position="35"/>
    </location>
</feature>
<dbReference type="RefSeq" id="WP_067061634.1">
    <property type="nucleotide sequence ID" value="NZ_CP014699.1"/>
</dbReference>
<dbReference type="Gene3D" id="3.20.20.370">
    <property type="entry name" value="Glycoside hydrolase/deacetylase"/>
    <property type="match status" value="1"/>
</dbReference>
<dbReference type="EMBL" id="CP014699">
    <property type="protein sequence ID" value="AND79240.1"/>
    <property type="molecule type" value="Genomic_DNA"/>
</dbReference>
<keyword evidence="4" id="KW-0812">Transmembrane</keyword>
<dbReference type="InterPro" id="IPR011330">
    <property type="entry name" value="Glyco_hydro/deAcase_b/a-brl"/>
</dbReference>
<dbReference type="GO" id="GO:0005576">
    <property type="term" value="C:extracellular region"/>
    <property type="evidence" value="ECO:0007669"/>
    <property type="project" value="UniProtKB-SubCell"/>
</dbReference>
<dbReference type="PANTHER" id="PTHR34216">
    <property type="match status" value="1"/>
</dbReference>
<feature type="region of interest" description="Disordered" evidence="3">
    <location>
        <begin position="41"/>
        <end position="70"/>
    </location>
</feature>
<dbReference type="InterPro" id="IPR051398">
    <property type="entry name" value="Polysacch_Deacetylase"/>
</dbReference>
<comment type="subcellular location">
    <subcellularLocation>
        <location evidence="1">Secreted</location>
    </subcellularLocation>
</comment>
<keyword evidence="7" id="KW-1185">Reference proteome</keyword>
<keyword evidence="2" id="KW-0732">Signal</keyword>
<evidence type="ECO:0000313" key="7">
    <source>
        <dbReference type="Proteomes" id="UP000077317"/>
    </source>
</evidence>
<keyword evidence="4" id="KW-0472">Membrane</keyword>
<accession>A0A172Q712</accession>